<feature type="repeat" description="TPR" evidence="3">
    <location>
        <begin position="453"/>
        <end position="486"/>
    </location>
</feature>
<dbReference type="PROSITE" id="PS50005">
    <property type="entry name" value="TPR"/>
    <property type="match status" value="4"/>
</dbReference>
<reference evidence="4 5" key="1">
    <citation type="submission" date="2024-06" db="EMBL/GenBank/DDBJ databases">
        <title>A chromosome-level genome assembly of beet webworm, Loxostege sticticalis.</title>
        <authorList>
            <person name="Zhang Y."/>
        </authorList>
    </citation>
    <scope>NUCLEOTIDE SEQUENCE [LARGE SCALE GENOMIC DNA]</scope>
    <source>
        <strain evidence="4">AQ028</strain>
        <tissue evidence="4">Male pupae</tissue>
    </source>
</reference>
<evidence type="ECO:0000313" key="4">
    <source>
        <dbReference type="EMBL" id="KAL0842161.1"/>
    </source>
</evidence>
<evidence type="ECO:0000313" key="5">
    <source>
        <dbReference type="Proteomes" id="UP001549921"/>
    </source>
</evidence>
<dbReference type="InterPro" id="IPR019734">
    <property type="entry name" value="TPR_rpt"/>
</dbReference>
<dbReference type="InterPro" id="IPR039226">
    <property type="entry name" value="Ski3/TTC37"/>
</dbReference>
<dbReference type="Gene3D" id="1.25.40.10">
    <property type="entry name" value="Tetratricopeptide repeat domain"/>
    <property type="match status" value="6"/>
</dbReference>
<protein>
    <recommendedName>
        <fullName evidence="6">Tetratricopeptide repeat protein 37</fullName>
    </recommendedName>
</protein>
<dbReference type="Pfam" id="PF13181">
    <property type="entry name" value="TPR_8"/>
    <property type="match status" value="3"/>
</dbReference>
<dbReference type="AlphaFoldDB" id="A0ABD0TGG4"/>
<proteinExistence type="predicted"/>
<dbReference type="InterPro" id="IPR003107">
    <property type="entry name" value="HAT"/>
</dbReference>
<evidence type="ECO:0000256" key="1">
    <source>
        <dbReference type="ARBA" id="ARBA00022737"/>
    </source>
</evidence>
<evidence type="ECO:0008006" key="6">
    <source>
        <dbReference type="Google" id="ProtNLM"/>
    </source>
</evidence>
<dbReference type="InterPro" id="IPR011990">
    <property type="entry name" value="TPR-like_helical_dom_sf"/>
</dbReference>
<feature type="repeat" description="TPR" evidence="3">
    <location>
        <begin position="556"/>
        <end position="589"/>
    </location>
</feature>
<feature type="repeat" description="TPR" evidence="3">
    <location>
        <begin position="591"/>
        <end position="624"/>
    </location>
</feature>
<dbReference type="SMART" id="SM00028">
    <property type="entry name" value="TPR"/>
    <property type="match status" value="11"/>
</dbReference>
<dbReference type="Pfam" id="PF07719">
    <property type="entry name" value="TPR_2"/>
    <property type="match status" value="1"/>
</dbReference>
<organism evidence="4 5">
    <name type="scientific">Loxostege sticticalis</name>
    <name type="common">Beet webworm moth</name>
    <dbReference type="NCBI Taxonomy" id="481309"/>
    <lineage>
        <taxon>Eukaryota</taxon>
        <taxon>Metazoa</taxon>
        <taxon>Ecdysozoa</taxon>
        <taxon>Arthropoda</taxon>
        <taxon>Hexapoda</taxon>
        <taxon>Insecta</taxon>
        <taxon>Pterygota</taxon>
        <taxon>Neoptera</taxon>
        <taxon>Endopterygota</taxon>
        <taxon>Lepidoptera</taxon>
        <taxon>Glossata</taxon>
        <taxon>Ditrysia</taxon>
        <taxon>Pyraloidea</taxon>
        <taxon>Crambidae</taxon>
        <taxon>Pyraustinae</taxon>
        <taxon>Loxostege</taxon>
    </lineage>
</organism>
<evidence type="ECO:0000256" key="2">
    <source>
        <dbReference type="ARBA" id="ARBA00022803"/>
    </source>
</evidence>
<dbReference type="PANTHER" id="PTHR15704">
    <property type="entry name" value="SUPERKILLER 3 PROTEIN-RELATED"/>
    <property type="match status" value="1"/>
</dbReference>
<dbReference type="EMBL" id="JBEDNZ010000005">
    <property type="protein sequence ID" value="KAL0842161.1"/>
    <property type="molecule type" value="Genomic_DNA"/>
</dbReference>
<dbReference type="InterPro" id="IPR013105">
    <property type="entry name" value="TPR_2"/>
</dbReference>
<dbReference type="PROSITE" id="PS50293">
    <property type="entry name" value="TPR_REGION"/>
    <property type="match status" value="1"/>
</dbReference>
<accession>A0ABD0TGG4</accession>
<dbReference type="SUPFAM" id="SSF48452">
    <property type="entry name" value="TPR-like"/>
    <property type="match status" value="4"/>
</dbReference>
<gene>
    <name evidence="4" type="ORF">ABMA28_014334</name>
</gene>
<evidence type="ECO:0000256" key="3">
    <source>
        <dbReference type="PROSITE-ProRule" id="PRU00339"/>
    </source>
</evidence>
<feature type="repeat" description="TPR" evidence="3">
    <location>
        <begin position="522"/>
        <end position="555"/>
    </location>
</feature>
<keyword evidence="1" id="KW-0677">Repeat</keyword>
<dbReference type="SMART" id="SM00386">
    <property type="entry name" value="HAT"/>
    <property type="match status" value="4"/>
</dbReference>
<dbReference type="PANTHER" id="PTHR15704:SF7">
    <property type="entry name" value="SUPERKILLER COMPLEX PROTEIN 3"/>
    <property type="match status" value="1"/>
</dbReference>
<comment type="caution">
    <text evidence="4">The sequence shown here is derived from an EMBL/GenBank/DDBJ whole genome shotgun (WGS) entry which is preliminary data.</text>
</comment>
<dbReference type="Pfam" id="PF13432">
    <property type="entry name" value="TPR_16"/>
    <property type="match status" value="2"/>
</dbReference>
<keyword evidence="2 3" id="KW-0802">TPR repeat</keyword>
<sequence length="1270" mass="145971">MADIKVLLKEARKLIDEKNYSDAQECCKNILRKEKQNYFALVLLGKSLQDSDQAALAYQKAIASKPDHPLAWQGLSNYYERKEDTSHKIKLFTIYKEMLNLNLEEEKLIEVLTKLGQLGVVLKNNESISILINYMKENHDEKLKNVAEKQLLELSKANISYKEEDIEEMIKVMLNIYKKNPSESIEISLAKLIMQKSDFGSAVKEVIGLDLFSSNVTLRDWLCQCLCQKYMETRSFGTFEIENYVNIITEGIQNSKYPGLLNSIICFDKSMYLEAYKLCVPLINYQQADETEAKLIINCTIELKKWSITQKLATNFLTKVKKGSKLSIDLEKFLFTSLVKQHKWKQAFALAKDIPVECFNVTEMAALAECYIENNENVESILEKLKSTEFHSQLQALLHLKQGKYSETVSLLESANMNAINLFYLGKAYWELKQYDKCLVNLLKAAKLDSEHADTFFYLGNFYLKKEDYEKARKCYEKAYNLNNNDGKIVKQLSELYIKLDLKELDFELLSTTEKTVLSSESWLHFRLGLHYLNKRDWENAIINFRSVIKDNQNDVTAFECLADAYYSRGSFTSALRAYNKVMTMNPNKTVHCLTRIGYIYSLLTQYEDAIVAFKKVLSIDGCSILALKGIAETLMNMAKKKVTAKLYGSARDYAQYAVDYTMKAIAIQKQFLCFWKLLGDTLIFITKLPDTYAHVYIQDSYYGNNDGKLVKKEKDEIFLQAIICYSHIAKRKGQLASYDLASAYLAFYHKTKKVENCHISFNLALSCVKENPTVWRNWNLLGKICLFIKKYESAQHCFIKALLVTRKWSVAKIWCNLGTLYLKLNLFKLANYCFWRGQSTLPSYPQSWIGQGLIAENIREEEAMDLFRHASRLGYHPESALGYADWVCRTLKNNRFVEDPEYRYAIEGLYATNYAIDLVEWFCNFEPNNACACNILGILQERSGLLKAALKSYEKALQYAEDDKKNIVLLNIGRLLLRLEKYEESIKVYKAITEASLNSTCGLALALFKKGLYEESYSVYDTALHWLSNDDDEKADLLVAMAGIMYMFKGPDDAKTILFHSIQISQKKPTAYSLFGICSIGLMHSEQSLTKLALSELQKYEKDSRYGYDIGFLKSYPLICEGNVDQAINLLSDSLHDHPYNALLWFCMAEYCLMTTKPKIASRCAQRALCSMHYNDCSCDSAKVLATASIAEHMAGDKSKAFALAKGGLHMYPHHSEIWAALIFSLLSHKNWKERKDWILAGAIHMRRHLDLSRQLSRWVSLLEKKLSK</sequence>
<name>A0ABD0TGG4_LOXSC</name>
<dbReference type="Proteomes" id="UP001549921">
    <property type="component" value="Unassembled WGS sequence"/>
</dbReference>